<dbReference type="GO" id="GO:0005829">
    <property type="term" value="C:cytosol"/>
    <property type="evidence" value="ECO:0007669"/>
    <property type="project" value="TreeGrafter"/>
</dbReference>
<evidence type="ECO:0000256" key="7">
    <source>
        <dbReference type="NCBIfam" id="TIGR01068"/>
    </source>
</evidence>
<dbReference type="NCBIfam" id="TIGR01068">
    <property type="entry name" value="thioredoxin"/>
    <property type="match status" value="1"/>
</dbReference>
<evidence type="ECO:0000256" key="3">
    <source>
        <dbReference type="ARBA" id="ARBA00022448"/>
    </source>
</evidence>
<name>A0A5A7SFQ4_9NOCA</name>
<gene>
    <name evidence="10" type="primary">trxA</name>
    <name evidence="10" type="ORF">FOY51_03375</name>
</gene>
<comment type="similarity">
    <text evidence="2">Belongs to the thioredoxin family.</text>
</comment>
<keyword evidence="5" id="KW-1015">Disulfide bond</keyword>
<keyword evidence="6" id="KW-0676">Redox-active center</keyword>
<dbReference type="PROSITE" id="PS51352">
    <property type="entry name" value="THIOREDOXIN_2"/>
    <property type="match status" value="1"/>
</dbReference>
<dbReference type="GO" id="GO:0045454">
    <property type="term" value="P:cell redox homeostasis"/>
    <property type="evidence" value="ECO:0007669"/>
    <property type="project" value="TreeGrafter"/>
</dbReference>
<proteinExistence type="inferred from homology"/>
<evidence type="ECO:0000256" key="8">
    <source>
        <dbReference type="SAM" id="MobiDB-lite"/>
    </source>
</evidence>
<dbReference type="AlphaFoldDB" id="A0A5A7SFQ4"/>
<keyword evidence="4" id="KW-0249">Electron transport</keyword>
<dbReference type="GO" id="GO:0015035">
    <property type="term" value="F:protein-disulfide reductase activity"/>
    <property type="evidence" value="ECO:0007669"/>
    <property type="project" value="UniProtKB-UniRule"/>
</dbReference>
<keyword evidence="3" id="KW-0813">Transport</keyword>
<reference evidence="10 11" key="1">
    <citation type="submission" date="2019-07" db="EMBL/GenBank/DDBJ databases">
        <title>Rhodococcus cavernicolus sp. nov., isolated from a cave.</title>
        <authorList>
            <person name="Lee S.D."/>
        </authorList>
    </citation>
    <scope>NUCLEOTIDE SEQUENCE [LARGE SCALE GENOMIC DNA]</scope>
    <source>
        <strain evidence="10 11">C1-24</strain>
    </source>
</reference>
<evidence type="ECO:0000256" key="5">
    <source>
        <dbReference type="ARBA" id="ARBA00023157"/>
    </source>
</evidence>
<sequence length="145" mass="16071">MFGRHRRRALARRPGRPRRQHRYRRTAFRNPLGVNVSESKNTITVTDASFADDVLTSDKPVLVDFWAEWCGPCKMVAPVLDEIAAEHGEKLTIAKLDIDANPATARDYQVMSIPTMILFSGGKPAKQIVGAKGKAALLKDLSDVI</sequence>
<evidence type="ECO:0000256" key="6">
    <source>
        <dbReference type="ARBA" id="ARBA00023284"/>
    </source>
</evidence>
<dbReference type="CDD" id="cd02947">
    <property type="entry name" value="TRX_family"/>
    <property type="match status" value="1"/>
</dbReference>
<dbReference type="FunFam" id="3.40.30.10:FF:000001">
    <property type="entry name" value="Thioredoxin"/>
    <property type="match status" value="1"/>
</dbReference>
<dbReference type="Pfam" id="PF00085">
    <property type="entry name" value="Thioredoxin"/>
    <property type="match status" value="1"/>
</dbReference>
<dbReference type="OrthoDB" id="9790390at2"/>
<dbReference type="PANTHER" id="PTHR45663">
    <property type="entry name" value="GEO12009P1"/>
    <property type="match status" value="1"/>
</dbReference>
<evidence type="ECO:0000256" key="4">
    <source>
        <dbReference type="ARBA" id="ARBA00022982"/>
    </source>
</evidence>
<dbReference type="Proteomes" id="UP000322244">
    <property type="component" value="Unassembled WGS sequence"/>
</dbReference>
<dbReference type="PRINTS" id="PR00421">
    <property type="entry name" value="THIOREDOXIN"/>
</dbReference>
<protein>
    <recommendedName>
        <fullName evidence="7">Thioredoxin</fullName>
    </recommendedName>
</protein>
<keyword evidence="11" id="KW-1185">Reference proteome</keyword>
<evidence type="ECO:0000313" key="10">
    <source>
        <dbReference type="EMBL" id="KAA0024968.1"/>
    </source>
</evidence>
<accession>A0A5A7SFQ4</accession>
<organism evidence="10 11">
    <name type="scientific">Antrihabitans cavernicola</name>
    <dbReference type="NCBI Taxonomy" id="2495913"/>
    <lineage>
        <taxon>Bacteria</taxon>
        <taxon>Bacillati</taxon>
        <taxon>Actinomycetota</taxon>
        <taxon>Actinomycetes</taxon>
        <taxon>Mycobacteriales</taxon>
        <taxon>Nocardiaceae</taxon>
        <taxon>Antrihabitans</taxon>
    </lineage>
</organism>
<evidence type="ECO:0000256" key="1">
    <source>
        <dbReference type="ARBA" id="ARBA00003318"/>
    </source>
</evidence>
<evidence type="ECO:0000256" key="2">
    <source>
        <dbReference type="ARBA" id="ARBA00008987"/>
    </source>
</evidence>
<feature type="domain" description="Thioredoxin" evidence="9">
    <location>
        <begin position="34"/>
        <end position="145"/>
    </location>
</feature>
<dbReference type="Gene3D" id="3.40.30.10">
    <property type="entry name" value="Glutaredoxin"/>
    <property type="match status" value="1"/>
</dbReference>
<comment type="function">
    <text evidence="1">Participates in various redox reactions through the reversible oxidation of its active center dithiol to a disulfide and catalyzes dithiol-disulfide exchange reactions.</text>
</comment>
<dbReference type="InterPro" id="IPR036249">
    <property type="entry name" value="Thioredoxin-like_sf"/>
</dbReference>
<dbReference type="PANTHER" id="PTHR45663:SF11">
    <property type="entry name" value="GEO12009P1"/>
    <property type="match status" value="1"/>
</dbReference>
<dbReference type="EMBL" id="VLNY01000001">
    <property type="protein sequence ID" value="KAA0024968.1"/>
    <property type="molecule type" value="Genomic_DNA"/>
</dbReference>
<dbReference type="PROSITE" id="PS00194">
    <property type="entry name" value="THIOREDOXIN_1"/>
    <property type="match status" value="1"/>
</dbReference>
<dbReference type="InterPro" id="IPR005746">
    <property type="entry name" value="Thioredoxin"/>
</dbReference>
<dbReference type="InterPro" id="IPR013766">
    <property type="entry name" value="Thioredoxin_domain"/>
</dbReference>
<feature type="region of interest" description="Disordered" evidence="8">
    <location>
        <begin position="1"/>
        <end position="21"/>
    </location>
</feature>
<evidence type="ECO:0000313" key="11">
    <source>
        <dbReference type="Proteomes" id="UP000322244"/>
    </source>
</evidence>
<evidence type="ECO:0000259" key="9">
    <source>
        <dbReference type="PROSITE" id="PS51352"/>
    </source>
</evidence>
<dbReference type="InterPro" id="IPR017937">
    <property type="entry name" value="Thioredoxin_CS"/>
</dbReference>
<comment type="caution">
    <text evidence="10">The sequence shown here is derived from an EMBL/GenBank/DDBJ whole genome shotgun (WGS) entry which is preliminary data.</text>
</comment>
<dbReference type="SUPFAM" id="SSF52833">
    <property type="entry name" value="Thioredoxin-like"/>
    <property type="match status" value="1"/>
</dbReference>